<evidence type="ECO:0000313" key="3">
    <source>
        <dbReference type="Proteomes" id="UP000233837"/>
    </source>
</evidence>
<sequence>MNNLINSEVDVGYLHDNEIIENWLGSDGEMADMFNWRCQEVVSNINDCYLSELPEQMNRYYNNKWNTLRASFNHKYFSNSWAFISLMVDVVLLLLTALQMFYTVYPYYKPK</sequence>
<keyword evidence="1" id="KW-1133">Transmembrane helix</keyword>
<evidence type="ECO:0000313" key="2">
    <source>
        <dbReference type="EMBL" id="PKU76988.1"/>
    </source>
</evidence>
<dbReference type="PANTHER" id="PTHR31170:SF25">
    <property type="entry name" value="BNAA09G04570D PROTEIN"/>
    <property type="match status" value="1"/>
</dbReference>
<dbReference type="AlphaFoldDB" id="A0A2I0WMW3"/>
<protein>
    <submittedName>
        <fullName evidence="2">UPF0481 protein</fullName>
    </submittedName>
</protein>
<keyword evidence="1" id="KW-0472">Membrane</keyword>
<proteinExistence type="predicted"/>
<feature type="transmembrane region" description="Helical" evidence="1">
    <location>
        <begin position="81"/>
        <end position="105"/>
    </location>
</feature>
<dbReference type="EMBL" id="KZ502537">
    <property type="protein sequence ID" value="PKU76988.1"/>
    <property type="molecule type" value="Genomic_DNA"/>
</dbReference>
<evidence type="ECO:0000256" key="1">
    <source>
        <dbReference type="SAM" id="Phobius"/>
    </source>
</evidence>
<dbReference type="Proteomes" id="UP000233837">
    <property type="component" value="Unassembled WGS sequence"/>
</dbReference>
<reference evidence="2 3" key="2">
    <citation type="journal article" date="2017" name="Nature">
        <title>The Apostasia genome and the evolution of orchids.</title>
        <authorList>
            <person name="Zhang G.Q."/>
            <person name="Liu K.W."/>
            <person name="Li Z."/>
            <person name="Lohaus R."/>
            <person name="Hsiao Y.Y."/>
            <person name="Niu S.C."/>
            <person name="Wang J.Y."/>
            <person name="Lin Y.C."/>
            <person name="Xu Q."/>
            <person name="Chen L.J."/>
            <person name="Yoshida K."/>
            <person name="Fujiwara S."/>
            <person name="Wang Z.W."/>
            <person name="Zhang Y.Q."/>
            <person name="Mitsuda N."/>
            <person name="Wang M."/>
            <person name="Liu G.H."/>
            <person name="Pecoraro L."/>
            <person name="Huang H.X."/>
            <person name="Xiao X.J."/>
            <person name="Lin M."/>
            <person name="Wu X.Y."/>
            <person name="Wu W.L."/>
            <person name="Chen Y.Y."/>
            <person name="Chang S.B."/>
            <person name="Sakamoto S."/>
            <person name="Ohme-Takagi M."/>
            <person name="Yagi M."/>
            <person name="Zeng S.J."/>
            <person name="Shen C.Y."/>
            <person name="Yeh C.M."/>
            <person name="Luo Y.B."/>
            <person name="Tsai W.C."/>
            <person name="Van de Peer Y."/>
            <person name="Liu Z.J."/>
        </authorList>
    </citation>
    <scope>NUCLEOTIDE SEQUENCE [LARGE SCALE GENOMIC DNA]</scope>
    <source>
        <tissue evidence="2">The whole plant</tissue>
    </source>
</reference>
<organism evidence="2 3">
    <name type="scientific">Dendrobium catenatum</name>
    <dbReference type="NCBI Taxonomy" id="906689"/>
    <lineage>
        <taxon>Eukaryota</taxon>
        <taxon>Viridiplantae</taxon>
        <taxon>Streptophyta</taxon>
        <taxon>Embryophyta</taxon>
        <taxon>Tracheophyta</taxon>
        <taxon>Spermatophyta</taxon>
        <taxon>Magnoliopsida</taxon>
        <taxon>Liliopsida</taxon>
        <taxon>Asparagales</taxon>
        <taxon>Orchidaceae</taxon>
        <taxon>Epidendroideae</taxon>
        <taxon>Malaxideae</taxon>
        <taxon>Dendrobiinae</taxon>
        <taxon>Dendrobium</taxon>
    </lineage>
</organism>
<dbReference type="STRING" id="906689.A0A2I0WMW3"/>
<keyword evidence="3" id="KW-1185">Reference proteome</keyword>
<keyword evidence="1" id="KW-0812">Transmembrane</keyword>
<dbReference type="InterPro" id="IPR004158">
    <property type="entry name" value="DUF247_pln"/>
</dbReference>
<dbReference type="Pfam" id="PF03140">
    <property type="entry name" value="DUF247"/>
    <property type="match status" value="1"/>
</dbReference>
<dbReference type="PANTHER" id="PTHR31170">
    <property type="entry name" value="BNAC04G53230D PROTEIN"/>
    <property type="match status" value="1"/>
</dbReference>
<gene>
    <name evidence="2" type="ORF">MA16_Dca001594</name>
</gene>
<reference evidence="2 3" key="1">
    <citation type="journal article" date="2016" name="Sci. Rep.">
        <title>The Dendrobium catenatum Lindl. genome sequence provides insights into polysaccharide synthase, floral development and adaptive evolution.</title>
        <authorList>
            <person name="Zhang G.Q."/>
            <person name="Xu Q."/>
            <person name="Bian C."/>
            <person name="Tsai W.C."/>
            <person name="Yeh C.M."/>
            <person name="Liu K.W."/>
            <person name="Yoshida K."/>
            <person name="Zhang L.S."/>
            <person name="Chang S.B."/>
            <person name="Chen F."/>
            <person name="Shi Y."/>
            <person name="Su Y.Y."/>
            <person name="Zhang Y.Q."/>
            <person name="Chen L.J."/>
            <person name="Yin Y."/>
            <person name="Lin M."/>
            <person name="Huang H."/>
            <person name="Deng H."/>
            <person name="Wang Z.W."/>
            <person name="Zhu S.L."/>
            <person name="Zhao X."/>
            <person name="Deng C."/>
            <person name="Niu S.C."/>
            <person name="Huang J."/>
            <person name="Wang M."/>
            <person name="Liu G.H."/>
            <person name="Yang H.J."/>
            <person name="Xiao X.J."/>
            <person name="Hsiao Y.Y."/>
            <person name="Wu W.L."/>
            <person name="Chen Y.Y."/>
            <person name="Mitsuda N."/>
            <person name="Ohme-Takagi M."/>
            <person name="Luo Y.B."/>
            <person name="Van de Peer Y."/>
            <person name="Liu Z.J."/>
        </authorList>
    </citation>
    <scope>NUCLEOTIDE SEQUENCE [LARGE SCALE GENOMIC DNA]</scope>
    <source>
        <tissue evidence="2">The whole plant</tissue>
    </source>
</reference>
<accession>A0A2I0WMW3</accession>
<name>A0A2I0WMW3_9ASPA</name>